<dbReference type="Proteomes" id="UP001592531">
    <property type="component" value="Unassembled WGS sequence"/>
</dbReference>
<dbReference type="EMBL" id="JBHFAB010000015">
    <property type="protein sequence ID" value="MFC1418954.1"/>
    <property type="molecule type" value="Genomic_DNA"/>
</dbReference>
<dbReference type="PROSITE" id="PS51257">
    <property type="entry name" value="PROKAR_LIPOPROTEIN"/>
    <property type="match status" value="1"/>
</dbReference>
<dbReference type="Gene3D" id="3.50.50.60">
    <property type="entry name" value="FAD/NAD(P)-binding domain"/>
    <property type="match status" value="1"/>
</dbReference>
<comment type="caution">
    <text evidence="1">The sequence shown here is derived from an EMBL/GenBank/DDBJ whole genome shotgun (WGS) entry which is preliminary data.</text>
</comment>
<proteinExistence type="predicted"/>
<dbReference type="EC" id="1.-.-.-" evidence="1"/>
<reference evidence="1 2" key="1">
    <citation type="submission" date="2024-09" db="EMBL/GenBank/DDBJ databases">
        <authorList>
            <person name="Lee S.D."/>
        </authorList>
    </citation>
    <scope>NUCLEOTIDE SEQUENCE [LARGE SCALE GENOMIC DNA]</scope>
    <source>
        <strain evidence="1 2">N8-3</strain>
    </source>
</reference>
<dbReference type="RefSeq" id="WP_380537765.1">
    <property type="nucleotide sequence ID" value="NZ_JBHFAB010000015.1"/>
</dbReference>
<dbReference type="PANTHER" id="PTHR43422">
    <property type="entry name" value="THIAMINE THIAZOLE SYNTHASE"/>
    <property type="match status" value="1"/>
</dbReference>
<dbReference type="SUPFAM" id="SSF51905">
    <property type="entry name" value="FAD/NAD(P)-binding domain"/>
    <property type="match status" value="1"/>
</dbReference>
<name>A0ABV6VYX3_9ACTN</name>
<evidence type="ECO:0000313" key="1">
    <source>
        <dbReference type="EMBL" id="MFC1418954.1"/>
    </source>
</evidence>
<protein>
    <submittedName>
        <fullName evidence="1">NAD(P)/FAD-dependent oxidoreductase</fullName>
        <ecNumber evidence="1">1.-.-.-</ecNumber>
    </submittedName>
</protein>
<gene>
    <name evidence="1" type="ORF">ACEZDE_20310</name>
</gene>
<organism evidence="1 2">
    <name type="scientific">Streptacidiphilus cavernicola</name>
    <dbReference type="NCBI Taxonomy" id="3342716"/>
    <lineage>
        <taxon>Bacteria</taxon>
        <taxon>Bacillati</taxon>
        <taxon>Actinomycetota</taxon>
        <taxon>Actinomycetes</taxon>
        <taxon>Kitasatosporales</taxon>
        <taxon>Streptomycetaceae</taxon>
        <taxon>Streptacidiphilus</taxon>
    </lineage>
</organism>
<dbReference type="PANTHER" id="PTHR43422:SF3">
    <property type="entry name" value="THIAMINE THIAZOLE SYNTHASE"/>
    <property type="match status" value="1"/>
</dbReference>
<keyword evidence="1" id="KW-0560">Oxidoreductase</keyword>
<dbReference type="InterPro" id="IPR036188">
    <property type="entry name" value="FAD/NAD-bd_sf"/>
</dbReference>
<sequence>MTTGGRGTAVVIGGGLAGCLAAWALVGVADRILVLERDRYPEQPAFRPGTPQSRHAHLLMEGGRRALHDLLPGLDADLLAHGAVPVPVPGGLRWLSSGGWMPRFATDLTFLSATRPVLDQAVLRRVRSEPSVTFVEGTEAVGLLGDGTAVTGVRARTRGAAPGGTGAGSAGAVEELAADLVVDASGRSSRTPQWLRALGCAKTPEDRVDAGVSYTSRLFHHAPGIDASLSALYIQTQAPDHPRLGVLLPVEGSRWVVSLGGLRGSEPEPGAAGFDAFLGRLRDPALREVLSTADPAGETYGFRPGASVRRHYQRGAPDGLVVIGDAACTFNPVYGQGISVAAFGALVLRDGVRARGLRPGTARQVQAGIAAVAKDAWMMAAAEDVRFPTTTGGPSGAVLRLQHRYLDRVVARAGRDQEVCARFSEVMTLVTPPTVLFRPKIAWPVLRDPR</sequence>
<keyword evidence="2" id="KW-1185">Reference proteome</keyword>
<accession>A0ABV6VYX3</accession>
<evidence type="ECO:0000313" key="2">
    <source>
        <dbReference type="Proteomes" id="UP001592531"/>
    </source>
</evidence>
<dbReference type="GO" id="GO:0016491">
    <property type="term" value="F:oxidoreductase activity"/>
    <property type="evidence" value="ECO:0007669"/>
    <property type="project" value="UniProtKB-KW"/>
</dbReference>